<dbReference type="Gene3D" id="3.20.20.80">
    <property type="entry name" value="Glycosidases"/>
    <property type="match status" value="1"/>
</dbReference>
<comment type="caution">
    <text evidence="7">The sequence shown here is derived from an EMBL/GenBank/DDBJ whole genome shotgun (WGS) entry which is preliminary data.</text>
</comment>
<evidence type="ECO:0000256" key="2">
    <source>
        <dbReference type="ARBA" id="ARBA00012741"/>
    </source>
</evidence>
<reference evidence="7 8" key="1">
    <citation type="journal article" date="2024" name="Insects">
        <title>An Improved Chromosome-Level Genome Assembly of the Firefly Pyrocoelia pectoralis.</title>
        <authorList>
            <person name="Fu X."/>
            <person name="Meyer-Rochow V.B."/>
            <person name="Ballantyne L."/>
            <person name="Zhu X."/>
        </authorList>
    </citation>
    <scope>NUCLEOTIDE SEQUENCE [LARGE SCALE GENOMIC DNA]</scope>
    <source>
        <strain evidence="7">XCY_ONT2</strain>
    </source>
</reference>
<dbReference type="EMBL" id="JAVRBK010000002">
    <property type="protein sequence ID" value="KAK5648592.1"/>
    <property type="molecule type" value="Genomic_DNA"/>
</dbReference>
<feature type="domain" description="Solute carrier family 3 member 2 N-terminal" evidence="6">
    <location>
        <begin position="87"/>
        <end position="162"/>
    </location>
</feature>
<dbReference type="GO" id="GO:0015180">
    <property type="term" value="F:L-alanine transmembrane transporter activity"/>
    <property type="evidence" value="ECO:0007669"/>
    <property type="project" value="TreeGrafter"/>
</dbReference>
<dbReference type="EC" id="3.2.1.20" evidence="2"/>
<gene>
    <name evidence="7" type="ORF">RI129_003484</name>
</gene>
<feature type="compositionally biased region" description="Basic and acidic residues" evidence="3">
    <location>
        <begin position="1"/>
        <end position="16"/>
    </location>
</feature>
<dbReference type="AlphaFoldDB" id="A0AAN7ZN32"/>
<keyword evidence="4" id="KW-0472">Membrane</keyword>
<evidence type="ECO:0000259" key="5">
    <source>
        <dbReference type="Pfam" id="PF00128"/>
    </source>
</evidence>
<evidence type="ECO:0000256" key="1">
    <source>
        <dbReference type="ARBA" id="ARBA00001657"/>
    </source>
</evidence>
<evidence type="ECO:0000256" key="3">
    <source>
        <dbReference type="SAM" id="MobiDB-lite"/>
    </source>
</evidence>
<dbReference type="InterPro" id="IPR045857">
    <property type="entry name" value="O16G_dom_2"/>
</dbReference>
<dbReference type="Pfam" id="PF00128">
    <property type="entry name" value="Alpha-amylase"/>
    <property type="match status" value="1"/>
</dbReference>
<dbReference type="Gene3D" id="2.60.40.1180">
    <property type="entry name" value="Golgi alpha-mannosidase II"/>
    <property type="match status" value="1"/>
</dbReference>
<dbReference type="GO" id="GO:0016323">
    <property type="term" value="C:basolateral plasma membrane"/>
    <property type="evidence" value="ECO:0007669"/>
    <property type="project" value="TreeGrafter"/>
</dbReference>
<feature type="compositionally biased region" description="Basic and acidic residues" evidence="3">
    <location>
        <begin position="47"/>
        <end position="66"/>
    </location>
</feature>
<feature type="transmembrane region" description="Helical" evidence="4">
    <location>
        <begin position="121"/>
        <end position="145"/>
    </location>
</feature>
<dbReference type="SUPFAM" id="SSF51445">
    <property type="entry name" value="(Trans)glycosidases"/>
    <property type="match status" value="1"/>
</dbReference>
<dbReference type="GO" id="GO:0004558">
    <property type="term" value="F:alpha-1,4-glucosidase activity"/>
    <property type="evidence" value="ECO:0007669"/>
    <property type="project" value="UniProtKB-EC"/>
</dbReference>
<dbReference type="GO" id="GO:0016324">
    <property type="term" value="C:apical plasma membrane"/>
    <property type="evidence" value="ECO:0007669"/>
    <property type="project" value="TreeGrafter"/>
</dbReference>
<dbReference type="InterPro" id="IPR006047">
    <property type="entry name" value="GH13_cat_dom"/>
</dbReference>
<dbReference type="PANTHER" id="PTHR46673:SF1">
    <property type="entry name" value="4F2 CELL-SURFACE ANTIGEN HEAVY CHAIN"/>
    <property type="match status" value="1"/>
</dbReference>
<dbReference type="PANTHER" id="PTHR46673">
    <property type="entry name" value="4F2 CELL-SURFACE ANTIGEN HEAVY CHAIN"/>
    <property type="match status" value="1"/>
</dbReference>
<dbReference type="GO" id="GO:0015190">
    <property type="term" value="F:L-leucine transmembrane transporter activity"/>
    <property type="evidence" value="ECO:0007669"/>
    <property type="project" value="TreeGrafter"/>
</dbReference>
<dbReference type="GO" id="GO:0015173">
    <property type="term" value="F:aromatic amino acid transmembrane transporter activity"/>
    <property type="evidence" value="ECO:0007669"/>
    <property type="project" value="TreeGrafter"/>
</dbReference>
<dbReference type="GO" id="GO:0015823">
    <property type="term" value="P:phenylalanine transport"/>
    <property type="evidence" value="ECO:0007669"/>
    <property type="project" value="TreeGrafter"/>
</dbReference>
<dbReference type="GO" id="GO:1904273">
    <property type="term" value="P:L-alanine import across plasma membrane"/>
    <property type="evidence" value="ECO:0007669"/>
    <property type="project" value="TreeGrafter"/>
</dbReference>
<evidence type="ECO:0000313" key="7">
    <source>
        <dbReference type="EMBL" id="KAK5648592.1"/>
    </source>
</evidence>
<dbReference type="GO" id="GO:0005975">
    <property type="term" value="P:carbohydrate metabolic process"/>
    <property type="evidence" value="ECO:0007669"/>
    <property type="project" value="InterPro"/>
</dbReference>
<comment type="catalytic activity">
    <reaction evidence="1">
        <text>Hydrolysis of terminal, non-reducing (1-&gt;4)-linked alpha-D-glucose residues with release of alpha-D-glucose.</text>
        <dbReference type="EC" id="3.2.1.20"/>
    </reaction>
</comment>
<dbReference type="InterPro" id="IPR031984">
    <property type="entry name" value="SLC3A2_N"/>
</dbReference>
<evidence type="ECO:0000313" key="8">
    <source>
        <dbReference type="Proteomes" id="UP001329430"/>
    </source>
</evidence>
<dbReference type="Proteomes" id="UP001329430">
    <property type="component" value="Chromosome 2"/>
</dbReference>
<organism evidence="7 8">
    <name type="scientific">Pyrocoelia pectoralis</name>
    <dbReference type="NCBI Taxonomy" id="417401"/>
    <lineage>
        <taxon>Eukaryota</taxon>
        <taxon>Metazoa</taxon>
        <taxon>Ecdysozoa</taxon>
        <taxon>Arthropoda</taxon>
        <taxon>Hexapoda</taxon>
        <taxon>Insecta</taxon>
        <taxon>Pterygota</taxon>
        <taxon>Neoptera</taxon>
        <taxon>Endopterygota</taxon>
        <taxon>Coleoptera</taxon>
        <taxon>Polyphaga</taxon>
        <taxon>Elateriformia</taxon>
        <taxon>Elateroidea</taxon>
        <taxon>Lampyridae</taxon>
        <taxon>Lampyrinae</taxon>
        <taxon>Pyrocoelia</taxon>
    </lineage>
</organism>
<evidence type="ECO:0000256" key="4">
    <source>
        <dbReference type="SAM" id="Phobius"/>
    </source>
</evidence>
<dbReference type="GO" id="GO:1903801">
    <property type="term" value="P:L-leucine import across plasma membrane"/>
    <property type="evidence" value="ECO:0007669"/>
    <property type="project" value="TreeGrafter"/>
</dbReference>
<keyword evidence="8" id="KW-1185">Reference proteome</keyword>
<keyword evidence="4" id="KW-0812">Transmembrane</keyword>
<keyword evidence="4" id="KW-1133">Transmembrane helix</keyword>
<dbReference type="Gene3D" id="3.90.400.10">
    <property type="entry name" value="Oligo-1,6-glucosidase, Domain 2"/>
    <property type="match status" value="1"/>
</dbReference>
<dbReference type="Pfam" id="PF16028">
    <property type="entry name" value="SLC3A2_N"/>
    <property type="match status" value="1"/>
</dbReference>
<dbReference type="InterPro" id="IPR013780">
    <property type="entry name" value="Glyco_hydro_b"/>
</dbReference>
<feature type="domain" description="Glycosyl hydrolase family 13 catalytic" evidence="5">
    <location>
        <begin position="206"/>
        <end position="392"/>
    </location>
</feature>
<protein>
    <recommendedName>
        <fullName evidence="2">alpha-glucosidase</fullName>
        <ecNumber evidence="2">3.2.1.20</ecNumber>
    </recommendedName>
</protein>
<feature type="region of interest" description="Disordered" evidence="3">
    <location>
        <begin position="1"/>
        <end position="66"/>
    </location>
</feature>
<accession>A0AAN7ZN32</accession>
<sequence>MDSTKLDISGKPDKESPTAVYKQIPEVDLEEAAVEQSKRTLKSKSNGMEKDGADEKMLPQDEGKMGDNSKVNVADVKFVSNEKQNGDAKVDIGEIKAAFVGLTKEELMKCANDPFWIRLRWFLFILFWLLWAAMLVGAILIIVAAPKCSPPEPRTWWEEGPLTEVDPDITVDELKQLKDGGIQGVIVTWPEDVYTPINISTKFVSFLRRSNETKINVIVDLKPGSSYKWFSKAENNENDGEFMDYYIWAPPKKSGSGEDTVPNNWKSKQNTSSWKFSQKQGKYYLSPDDSPQLNFSNPKVINEFSSILHNFIDAGAKGVRLTGAPYLLVDRSFKDEGIAQFVGFGLTDYGFYTHTNTAYLPDLGRLLNQWREIVKNKTDGGPFMLTESLKDLDAFKVNNSLVIDLPLQARVFSSNKQLLAPQINNDLNSVFLILENKYWPLWQHTSSAVPENVLNIVTMLLPGATLLNNNATISKDLLNIRKSDSVMHGKTDRYLVANNTVFAYVRFTPGNPGYIVMFNPSSERVIVDLPKETSLKLDDVTVQYFSRNYNETDIMKKKATDPTKVPLSPESAIVISYVP</sequence>
<name>A0AAN7ZN32_9COLE</name>
<dbReference type="InterPro" id="IPR042280">
    <property type="entry name" value="SLC3A2"/>
</dbReference>
<proteinExistence type="predicted"/>
<dbReference type="InterPro" id="IPR017853">
    <property type="entry name" value="GH"/>
</dbReference>
<evidence type="ECO:0000259" key="6">
    <source>
        <dbReference type="Pfam" id="PF16028"/>
    </source>
</evidence>